<evidence type="ECO:0008006" key="3">
    <source>
        <dbReference type="Google" id="ProtNLM"/>
    </source>
</evidence>
<comment type="caution">
    <text evidence="1">The sequence shown here is derived from an EMBL/GenBank/DDBJ whole genome shotgun (WGS) entry which is preliminary data.</text>
</comment>
<gene>
    <name evidence="1" type="ORF">JFN88_04940</name>
</gene>
<name>A0A934J4H9_9BACL</name>
<dbReference type="PROSITE" id="PS51257">
    <property type="entry name" value="PROKAR_LIPOPROTEIN"/>
    <property type="match status" value="1"/>
</dbReference>
<dbReference type="AlphaFoldDB" id="A0A934J4H9"/>
<proteinExistence type="predicted"/>
<keyword evidence="2" id="KW-1185">Reference proteome</keyword>
<sequence length="133" mass="15238">MLKSARVPGFLIIALVLCIMLLGGCTNSGSTRNGVKTYGHDGYMGLSNSNPNLPLGNSNYYSYSSDVKFMKEKLSELPGIEKSSFTIHDPDIDVRIRPQAHLDEYETNRLREQSWRLLQENMPRYRIHVYLQR</sequence>
<protein>
    <recommendedName>
        <fullName evidence="3">Sporulation protein</fullName>
    </recommendedName>
</protein>
<evidence type="ECO:0000313" key="2">
    <source>
        <dbReference type="Proteomes" id="UP000640274"/>
    </source>
</evidence>
<reference evidence="1" key="1">
    <citation type="submission" date="2020-12" db="EMBL/GenBank/DDBJ databases">
        <authorList>
            <person name="Huq M.A."/>
        </authorList>
    </citation>
    <scope>NUCLEOTIDE SEQUENCE</scope>
    <source>
        <strain evidence="1">MAHUQ-46</strain>
    </source>
</reference>
<dbReference type="RefSeq" id="WP_199018220.1">
    <property type="nucleotide sequence ID" value="NZ_JAELUP010000013.1"/>
</dbReference>
<dbReference type="Proteomes" id="UP000640274">
    <property type="component" value="Unassembled WGS sequence"/>
</dbReference>
<organism evidence="1 2">
    <name type="scientific">Paenibacillus roseus</name>
    <dbReference type="NCBI Taxonomy" id="2798579"/>
    <lineage>
        <taxon>Bacteria</taxon>
        <taxon>Bacillati</taxon>
        <taxon>Bacillota</taxon>
        <taxon>Bacilli</taxon>
        <taxon>Bacillales</taxon>
        <taxon>Paenibacillaceae</taxon>
        <taxon>Paenibacillus</taxon>
    </lineage>
</organism>
<dbReference type="EMBL" id="JAELUP010000013">
    <property type="protein sequence ID" value="MBJ6360666.1"/>
    <property type="molecule type" value="Genomic_DNA"/>
</dbReference>
<accession>A0A934J4H9</accession>
<evidence type="ECO:0000313" key="1">
    <source>
        <dbReference type="EMBL" id="MBJ6360666.1"/>
    </source>
</evidence>